<dbReference type="Proteomes" id="UP001492380">
    <property type="component" value="Unassembled WGS sequence"/>
</dbReference>
<evidence type="ECO:0000256" key="2">
    <source>
        <dbReference type="SAM" id="Phobius"/>
    </source>
</evidence>
<feature type="transmembrane region" description="Helical" evidence="2">
    <location>
        <begin position="69"/>
        <end position="88"/>
    </location>
</feature>
<protein>
    <submittedName>
        <fullName evidence="3">Uncharacterized protein</fullName>
    </submittedName>
</protein>
<feature type="region of interest" description="Disordered" evidence="1">
    <location>
        <begin position="98"/>
        <end position="117"/>
    </location>
</feature>
<sequence>MNAIPATANAMALSMAQMAWDDDFVDLGFWATIKKVLLDSFERCKGGPRATVKDIWAYCKVGFFSEGSLFWYIAWVICWATSVVRRAASLLRGRVTPLSPPMSPASSPEDHHPQQSSLDDMLQAMVLQEAREAWAEEARLKWDGAITQPLPSVFGQGDEEEEEMWMEETDYEQHDQVRRPALVVDPDEDPDNYILGGF</sequence>
<keyword evidence="2" id="KW-0812">Transmembrane</keyword>
<evidence type="ECO:0000256" key="1">
    <source>
        <dbReference type="SAM" id="MobiDB-lite"/>
    </source>
</evidence>
<gene>
    <name evidence="3" type="ORF">HDK90DRAFT_554441</name>
</gene>
<keyword evidence="2" id="KW-1133">Transmembrane helix</keyword>
<accession>A0ABR1YJB9</accession>
<organism evidence="3 4">
    <name type="scientific">Phyllosticta capitalensis</name>
    <dbReference type="NCBI Taxonomy" id="121624"/>
    <lineage>
        <taxon>Eukaryota</taxon>
        <taxon>Fungi</taxon>
        <taxon>Dikarya</taxon>
        <taxon>Ascomycota</taxon>
        <taxon>Pezizomycotina</taxon>
        <taxon>Dothideomycetes</taxon>
        <taxon>Dothideomycetes incertae sedis</taxon>
        <taxon>Botryosphaeriales</taxon>
        <taxon>Phyllostictaceae</taxon>
        <taxon>Phyllosticta</taxon>
    </lineage>
</organism>
<proteinExistence type="predicted"/>
<feature type="compositionally biased region" description="Acidic residues" evidence="1">
    <location>
        <begin position="158"/>
        <end position="170"/>
    </location>
</feature>
<evidence type="ECO:0000313" key="4">
    <source>
        <dbReference type="Proteomes" id="UP001492380"/>
    </source>
</evidence>
<evidence type="ECO:0000313" key="3">
    <source>
        <dbReference type="EMBL" id="KAK8231910.1"/>
    </source>
</evidence>
<name>A0ABR1YJB9_9PEZI</name>
<comment type="caution">
    <text evidence="3">The sequence shown here is derived from an EMBL/GenBank/DDBJ whole genome shotgun (WGS) entry which is preliminary data.</text>
</comment>
<feature type="region of interest" description="Disordered" evidence="1">
    <location>
        <begin position="158"/>
        <end position="178"/>
    </location>
</feature>
<keyword evidence="2" id="KW-0472">Membrane</keyword>
<keyword evidence="4" id="KW-1185">Reference proteome</keyword>
<reference evidence="3 4" key="1">
    <citation type="submission" date="2024-04" db="EMBL/GenBank/DDBJ databases">
        <title>Phyllosticta paracitricarpa is synonymous to the EU quarantine fungus P. citricarpa based on phylogenomic analyses.</title>
        <authorList>
            <consortium name="Lawrence Berkeley National Laboratory"/>
            <person name="Van Ingen-Buijs V.A."/>
            <person name="Van Westerhoven A.C."/>
            <person name="Haridas S."/>
            <person name="Skiadas P."/>
            <person name="Martin F."/>
            <person name="Groenewald J.Z."/>
            <person name="Crous P.W."/>
            <person name="Seidl M.F."/>
        </authorList>
    </citation>
    <scope>NUCLEOTIDE SEQUENCE [LARGE SCALE GENOMIC DNA]</scope>
    <source>
        <strain evidence="3 4">CBS 123374</strain>
    </source>
</reference>
<dbReference type="EMBL" id="JBBWRZ010000007">
    <property type="protein sequence ID" value="KAK8231910.1"/>
    <property type="molecule type" value="Genomic_DNA"/>
</dbReference>